<evidence type="ECO:0000313" key="2">
    <source>
        <dbReference type="Proteomes" id="UP000007115"/>
    </source>
</evidence>
<gene>
    <name evidence="1" type="ORF">TRIVIDRAFT_68459</name>
</gene>
<dbReference type="EMBL" id="ABDF02000086">
    <property type="protein sequence ID" value="EHK18439.1"/>
    <property type="molecule type" value="Genomic_DNA"/>
</dbReference>
<evidence type="ECO:0000313" key="1">
    <source>
        <dbReference type="EMBL" id="EHK18439.1"/>
    </source>
</evidence>
<proteinExistence type="predicted"/>
<reference evidence="1 2" key="1">
    <citation type="journal article" date="2011" name="Genome Biol.">
        <title>Comparative genome sequence analysis underscores mycoparasitism as the ancestral life style of Trichoderma.</title>
        <authorList>
            <person name="Kubicek C.P."/>
            <person name="Herrera-Estrella A."/>
            <person name="Seidl-Seiboth V."/>
            <person name="Martinez D.A."/>
            <person name="Druzhinina I.S."/>
            <person name="Thon M."/>
            <person name="Zeilinger S."/>
            <person name="Casas-Flores S."/>
            <person name="Horwitz B.A."/>
            <person name="Mukherjee P.K."/>
            <person name="Mukherjee M."/>
            <person name="Kredics L."/>
            <person name="Alcaraz L.D."/>
            <person name="Aerts A."/>
            <person name="Antal Z."/>
            <person name="Atanasova L."/>
            <person name="Cervantes-Badillo M.G."/>
            <person name="Challacombe J."/>
            <person name="Chertkov O."/>
            <person name="McCluskey K."/>
            <person name="Coulpier F."/>
            <person name="Deshpande N."/>
            <person name="von Doehren H."/>
            <person name="Ebbole D.J."/>
            <person name="Esquivel-Naranjo E.U."/>
            <person name="Fekete E."/>
            <person name="Flipphi M."/>
            <person name="Glaser F."/>
            <person name="Gomez-Rodriguez E.Y."/>
            <person name="Gruber S."/>
            <person name="Han C."/>
            <person name="Henrissat B."/>
            <person name="Hermosa R."/>
            <person name="Hernandez-Onate M."/>
            <person name="Karaffa L."/>
            <person name="Kosti I."/>
            <person name="Le Crom S."/>
            <person name="Lindquist E."/>
            <person name="Lucas S."/>
            <person name="Luebeck M."/>
            <person name="Luebeck P.S."/>
            <person name="Margeot A."/>
            <person name="Metz B."/>
            <person name="Misra M."/>
            <person name="Nevalainen H."/>
            <person name="Omann M."/>
            <person name="Packer N."/>
            <person name="Perrone G."/>
            <person name="Uresti-Rivera E.E."/>
            <person name="Salamov A."/>
            <person name="Schmoll M."/>
            <person name="Seiboth B."/>
            <person name="Shapiro H."/>
            <person name="Sukno S."/>
            <person name="Tamayo-Ramos J.A."/>
            <person name="Tisch D."/>
            <person name="Wiest A."/>
            <person name="Wilkinson H.H."/>
            <person name="Zhang M."/>
            <person name="Coutinho P.M."/>
            <person name="Kenerley C.M."/>
            <person name="Monte E."/>
            <person name="Baker S.E."/>
            <person name="Grigoriev I.V."/>
        </authorList>
    </citation>
    <scope>NUCLEOTIDE SEQUENCE [LARGE SCALE GENOMIC DNA]</scope>
    <source>
        <strain evidence="2">Gv29-8 / FGSC 10586</strain>
    </source>
</reference>
<dbReference type="RefSeq" id="XP_013952639.1">
    <property type="nucleotide sequence ID" value="XM_014097164.1"/>
</dbReference>
<keyword evidence="2" id="KW-1185">Reference proteome</keyword>
<protein>
    <submittedName>
        <fullName evidence="1">Uncharacterized protein</fullName>
    </submittedName>
</protein>
<dbReference type="GeneID" id="25797100"/>
<sequence length="185" mass="20354">MKSSIEPTTQDTQPKLQAGRNAQLPPYWSFSAIEYREILLPIKEMKGNALWLQTLTRARGQLSSPAADVSRQPYAVILGIKLKMCTPMLLFVLAYLLPPGPPSGFAMLHAVRLECMLAPDTDRTCTCASSLCLLRLTELCDIHAHHIILAGVGSGAKLALSVLVHGDGMLNTLWLWNEPGFSYHQ</sequence>
<dbReference type="Proteomes" id="UP000007115">
    <property type="component" value="Unassembled WGS sequence"/>
</dbReference>
<accession>G9N4B3</accession>
<dbReference type="HOGENOM" id="CLU_1461513_0_0_1"/>
<name>G9N4B3_HYPVG</name>
<dbReference type="InParanoid" id="G9N4B3"/>
<dbReference type="VEuPathDB" id="FungiDB:TRIVIDRAFT_68459"/>
<organism evidence="1 2">
    <name type="scientific">Hypocrea virens (strain Gv29-8 / FGSC 10586)</name>
    <name type="common">Gliocladium virens</name>
    <name type="synonym">Trichoderma virens</name>
    <dbReference type="NCBI Taxonomy" id="413071"/>
    <lineage>
        <taxon>Eukaryota</taxon>
        <taxon>Fungi</taxon>
        <taxon>Dikarya</taxon>
        <taxon>Ascomycota</taxon>
        <taxon>Pezizomycotina</taxon>
        <taxon>Sordariomycetes</taxon>
        <taxon>Hypocreomycetidae</taxon>
        <taxon>Hypocreales</taxon>
        <taxon>Hypocreaceae</taxon>
        <taxon>Trichoderma</taxon>
    </lineage>
</organism>
<dbReference type="AlphaFoldDB" id="G9N4B3"/>
<comment type="caution">
    <text evidence="1">The sequence shown here is derived from an EMBL/GenBank/DDBJ whole genome shotgun (WGS) entry which is preliminary data.</text>
</comment>